<keyword evidence="2" id="KW-1185">Reference proteome</keyword>
<protein>
    <submittedName>
        <fullName evidence="1">Uncharacterized protein</fullName>
    </submittedName>
</protein>
<name>A0A9D4KB18_DREPO</name>
<gene>
    <name evidence="1" type="ORF">DPMN_109638</name>
</gene>
<evidence type="ECO:0000313" key="2">
    <source>
        <dbReference type="Proteomes" id="UP000828390"/>
    </source>
</evidence>
<reference evidence="1" key="1">
    <citation type="journal article" date="2019" name="bioRxiv">
        <title>The Genome of the Zebra Mussel, Dreissena polymorpha: A Resource for Invasive Species Research.</title>
        <authorList>
            <person name="McCartney M.A."/>
            <person name="Auch B."/>
            <person name="Kono T."/>
            <person name="Mallez S."/>
            <person name="Zhang Y."/>
            <person name="Obille A."/>
            <person name="Becker A."/>
            <person name="Abrahante J.E."/>
            <person name="Garbe J."/>
            <person name="Badalamenti J.P."/>
            <person name="Herman A."/>
            <person name="Mangelson H."/>
            <person name="Liachko I."/>
            <person name="Sullivan S."/>
            <person name="Sone E.D."/>
            <person name="Koren S."/>
            <person name="Silverstein K.A.T."/>
            <person name="Beckman K.B."/>
            <person name="Gohl D.M."/>
        </authorList>
    </citation>
    <scope>NUCLEOTIDE SEQUENCE</scope>
    <source>
        <strain evidence="1">Duluth1</strain>
        <tissue evidence="1">Whole animal</tissue>
    </source>
</reference>
<dbReference type="AlphaFoldDB" id="A0A9D4KB18"/>
<dbReference type="Proteomes" id="UP000828390">
    <property type="component" value="Unassembled WGS sequence"/>
</dbReference>
<reference evidence="1" key="2">
    <citation type="submission" date="2020-11" db="EMBL/GenBank/DDBJ databases">
        <authorList>
            <person name="McCartney M.A."/>
            <person name="Auch B."/>
            <person name="Kono T."/>
            <person name="Mallez S."/>
            <person name="Becker A."/>
            <person name="Gohl D.M."/>
            <person name="Silverstein K.A.T."/>
            <person name="Koren S."/>
            <person name="Bechman K.B."/>
            <person name="Herman A."/>
            <person name="Abrahante J.E."/>
            <person name="Garbe J."/>
        </authorList>
    </citation>
    <scope>NUCLEOTIDE SEQUENCE</scope>
    <source>
        <strain evidence="1">Duluth1</strain>
        <tissue evidence="1">Whole animal</tissue>
    </source>
</reference>
<sequence length="167" mass="18176">MQCFADAKQSKLSKGVATDKGVIEAFINIPSITGKVPFKSVATENRGLRGRKSTKALGGTVALLENRGPLQRAIVLDVANAGPAGNEYFEANKRLQCLAYVRRQNELAEKGKITRAIGGAEKITTHKDVIQPGSHRQDLLIQVNEVLSCMVTLYAWVIGATIMRLDR</sequence>
<comment type="caution">
    <text evidence="1">The sequence shown here is derived from an EMBL/GenBank/DDBJ whole genome shotgun (WGS) entry which is preliminary data.</text>
</comment>
<organism evidence="1 2">
    <name type="scientific">Dreissena polymorpha</name>
    <name type="common">Zebra mussel</name>
    <name type="synonym">Mytilus polymorpha</name>
    <dbReference type="NCBI Taxonomy" id="45954"/>
    <lineage>
        <taxon>Eukaryota</taxon>
        <taxon>Metazoa</taxon>
        <taxon>Spiralia</taxon>
        <taxon>Lophotrochozoa</taxon>
        <taxon>Mollusca</taxon>
        <taxon>Bivalvia</taxon>
        <taxon>Autobranchia</taxon>
        <taxon>Heteroconchia</taxon>
        <taxon>Euheterodonta</taxon>
        <taxon>Imparidentia</taxon>
        <taxon>Neoheterodontei</taxon>
        <taxon>Myida</taxon>
        <taxon>Dreissenoidea</taxon>
        <taxon>Dreissenidae</taxon>
        <taxon>Dreissena</taxon>
    </lineage>
</organism>
<evidence type="ECO:0000313" key="1">
    <source>
        <dbReference type="EMBL" id="KAH3836268.1"/>
    </source>
</evidence>
<proteinExistence type="predicted"/>
<accession>A0A9D4KB18</accession>
<dbReference type="EMBL" id="JAIWYP010000004">
    <property type="protein sequence ID" value="KAH3836268.1"/>
    <property type="molecule type" value="Genomic_DNA"/>
</dbReference>